<proteinExistence type="predicted"/>
<dbReference type="EC" id="2.1.2.5" evidence="2"/>
<dbReference type="AlphaFoldDB" id="H0EBA9"/>
<dbReference type="SUPFAM" id="SSF55116">
    <property type="entry name" value="Formiminotransferase domain of formiminotransferase-cyclodeaminase"/>
    <property type="match status" value="1"/>
</dbReference>
<feature type="domain" description="Formiminotransferase C-terminal subdomain" evidence="1">
    <location>
        <begin position="8"/>
        <end position="122"/>
    </location>
</feature>
<comment type="caution">
    <text evidence="2">The sequence shown here is derived from an EMBL/GenBank/DDBJ whole genome shotgun (WGS) entry which is preliminary data.</text>
</comment>
<organism evidence="2 3">
    <name type="scientific">Patulibacter medicamentivorans</name>
    <dbReference type="NCBI Taxonomy" id="1097667"/>
    <lineage>
        <taxon>Bacteria</taxon>
        <taxon>Bacillati</taxon>
        <taxon>Actinomycetota</taxon>
        <taxon>Thermoleophilia</taxon>
        <taxon>Solirubrobacterales</taxon>
        <taxon>Patulibacteraceae</taxon>
        <taxon>Patulibacter</taxon>
    </lineage>
</organism>
<accession>H0EBA9</accession>
<dbReference type="Proteomes" id="UP000005143">
    <property type="component" value="Unassembled WGS sequence"/>
</dbReference>
<keyword evidence="3" id="KW-1185">Reference proteome</keyword>
<dbReference type="InterPro" id="IPR037070">
    <property type="entry name" value="Formiminotransferase_C_sf"/>
</dbReference>
<dbReference type="InterPro" id="IPR022384">
    <property type="entry name" value="FormiminoTrfase_cat_dom_sf"/>
</dbReference>
<evidence type="ECO:0000259" key="1">
    <source>
        <dbReference type="SMART" id="SM01221"/>
    </source>
</evidence>
<dbReference type="GO" id="GO:0030409">
    <property type="term" value="F:glutamate formimidoyltransferase activity"/>
    <property type="evidence" value="ECO:0007669"/>
    <property type="project" value="UniProtKB-EC"/>
</dbReference>
<protein>
    <submittedName>
        <fullName evidence="2">Glutamate formiminotransferase</fullName>
        <ecNumber evidence="2">2.1.2.5</ecNumber>
    </submittedName>
</protein>
<dbReference type="Pfam" id="PF02971">
    <property type="entry name" value="FTCD"/>
    <property type="match status" value="1"/>
</dbReference>
<dbReference type="Gene3D" id="3.30.70.670">
    <property type="entry name" value="Formiminotransferase, C-terminal subdomain"/>
    <property type="match status" value="1"/>
</dbReference>
<evidence type="ECO:0000313" key="2">
    <source>
        <dbReference type="EMBL" id="EHN08985.1"/>
    </source>
</evidence>
<dbReference type="SMART" id="SM01221">
    <property type="entry name" value="FTCD"/>
    <property type="match status" value="1"/>
</dbReference>
<evidence type="ECO:0000313" key="3">
    <source>
        <dbReference type="Proteomes" id="UP000005143"/>
    </source>
</evidence>
<dbReference type="InterPro" id="IPR013802">
    <property type="entry name" value="Formiminotransferase_C"/>
</dbReference>
<name>H0EBA9_9ACTN</name>
<dbReference type="GO" id="GO:0005542">
    <property type="term" value="F:folic acid binding"/>
    <property type="evidence" value="ECO:0007669"/>
    <property type="project" value="InterPro"/>
</dbReference>
<dbReference type="EMBL" id="AGUD01000306">
    <property type="protein sequence ID" value="EHN08985.1"/>
    <property type="molecule type" value="Genomic_DNA"/>
</dbReference>
<gene>
    <name evidence="2" type="ORF">PAI11_41380</name>
</gene>
<reference evidence="2 3" key="1">
    <citation type="journal article" date="2013" name="Biodegradation">
        <title>Quantitative proteomic analysis of ibuprofen-degrading Patulibacter sp. strain I11.</title>
        <authorList>
            <person name="Almeida B."/>
            <person name="Kjeldal H."/>
            <person name="Lolas I."/>
            <person name="Knudsen A.D."/>
            <person name="Carvalho G."/>
            <person name="Nielsen K.L."/>
            <person name="Barreto Crespo M.T."/>
            <person name="Stensballe A."/>
            <person name="Nielsen J.L."/>
        </authorList>
    </citation>
    <scope>NUCLEOTIDE SEQUENCE [LARGE SCALE GENOMIC DNA]</scope>
    <source>
        <strain evidence="2 3">I11</strain>
    </source>
</reference>
<keyword evidence="2" id="KW-0808">Transferase</keyword>
<sequence length="129" mass="13037">MLVAARPPLVAFNLELGGAATVDDARRIAALVRDGGAEGLPGVRAIGLELAHPDGLAGGAPIAQVSCNVEDHRAVPLAALVAAVARHAPVAACELVGLPPATAFDGFPDDLPVRGRRTLEDALRGDAGR</sequence>